<feature type="domain" description="RCC1-like" evidence="23">
    <location>
        <begin position="139"/>
        <end position="366"/>
    </location>
</feature>
<evidence type="ECO:0000256" key="3">
    <source>
        <dbReference type="ARBA" id="ARBA00004555"/>
    </source>
</evidence>
<comment type="subcellular location">
    <subcellularLocation>
        <location evidence="1">Cytoplasm</location>
        <location evidence="1">Cytoskeleton</location>
        <location evidence="1">Cilium basal body</location>
    </subcellularLocation>
    <subcellularLocation>
        <location evidence="4">Cytoplasm</location>
        <location evidence="4">Cytoskeleton</location>
        <location evidence="4">Flagellum axoneme</location>
    </subcellularLocation>
    <subcellularLocation>
        <location evidence="2">Cytoplasm</location>
        <location evidence="2">Cytoskeleton</location>
        <location evidence="2">Microtubule organizing center</location>
        <location evidence="2">Centrosome</location>
    </subcellularLocation>
    <subcellularLocation>
        <location evidence="3">Golgi apparatus</location>
    </subcellularLocation>
</comment>
<dbReference type="Gene3D" id="2.130.10.30">
    <property type="entry name" value="Regulator of chromosome condensation 1/beta-lactamase-inhibitor protein II"/>
    <property type="match status" value="1"/>
</dbReference>
<evidence type="ECO:0000256" key="6">
    <source>
        <dbReference type="ARBA" id="ARBA00022490"/>
    </source>
</evidence>
<feature type="compositionally biased region" description="Basic and acidic residues" evidence="22">
    <location>
        <begin position="589"/>
        <end position="646"/>
    </location>
</feature>
<feature type="compositionally biased region" description="Acidic residues" evidence="22">
    <location>
        <begin position="1057"/>
        <end position="1105"/>
    </location>
</feature>
<reference evidence="24" key="1">
    <citation type="submission" date="2018-07" db="EMBL/GenBank/DDBJ databases">
        <title>Comparative genomics of catfishes provides insights into carnivory and benthic adaptation.</title>
        <authorList>
            <person name="Zhang Y."/>
            <person name="Wang D."/>
            <person name="Peng Z."/>
            <person name="Zheng S."/>
            <person name="Shao F."/>
            <person name="Tao W."/>
        </authorList>
    </citation>
    <scope>NUCLEOTIDE SEQUENCE</scope>
    <source>
        <strain evidence="24">Chongqing</strain>
    </source>
</reference>
<evidence type="ECO:0000256" key="21">
    <source>
        <dbReference type="PROSITE-ProRule" id="PRU00235"/>
    </source>
</evidence>
<dbReference type="GO" id="GO:0005794">
    <property type="term" value="C:Golgi apparatus"/>
    <property type="evidence" value="ECO:0007669"/>
    <property type="project" value="UniProtKB-SubCell"/>
</dbReference>
<keyword evidence="11" id="KW-0970">Cilium biogenesis/degradation</keyword>
<comment type="caution">
    <text evidence="24">The sequence shown here is derived from an EMBL/GenBank/DDBJ whole genome shotgun (WGS) entry which is preliminary data.</text>
</comment>
<dbReference type="PRINTS" id="PR00633">
    <property type="entry name" value="RCCNDNSATION"/>
</dbReference>
<evidence type="ECO:0000256" key="13">
    <source>
        <dbReference type="ARBA" id="ARBA00023034"/>
    </source>
</evidence>
<keyword evidence="7" id="KW-0597">Phosphoprotein</keyword>
<feature type="compositionally biased region" description="Polar residues" evidence="22">
    <location>
        <begin position="713"/>
        <end position="725"/>
    </location>
</feature>
<keyword evidence="16" id="KW-0966">Cell projection</keyword>
<evidence type="ECO:0000256" key="16">
    <source>
        <dbReference type="ARBA" id="ARBA00023273"/>
    </source>
</evidence>
<sequence length="1351" mass="148564">MAGDTEAEIPETGAVFTFGKSKFADNVPSKFWLKNDVPSKLACGDEHTALITEKGKLFMFGSNNWGQLGLGEKISVSVPTCVKALKSEKVKLVACGRTHTLVYTSCGNLYAAGGNNEGQLGLGDFGERTSFQLVDFFTKRGPITTLAAGSNTSAAITQDGKLYVWGDNSEGQIGLGKEEGTSTPRELNVGSQVTWVSCGYYHSAFVTEDGALFTFGERDSGKLGLSTAQLSDHKAPQRVEGIGERVLQVACGGSHTLALTEKHLYSFGLGQFGQLGHGTFTFESHLPRAVEHFRRGRVKHIECGENHSAVLTERGLLYTFGDGRHGKLALGEEYFANQFKPTLCPRFLEYNVQAVTCGGCHTIVLAKPRFPKSEDVILEEDDVTEDHLEKLLREAESQHGLNRSLSARDRRRERKRSPEQFGMMFRTLPPLSSAHRNASVPVSSQTFPSQTSKKTTNGFPTNGIYSSTGEHEIHGKTAVEIHEDDESVKDLGETADLLNLTHVMKMHPAEKTITFSPVQKKKVKAGEKHSKVVKQLIHDPKWAGLSSDQAPSSNLRTSHVGESGEPSCRSDRRSAVKESRLVRGPASGLRDKSESHPKSKPEPQRQVIDIEPKSKALIDHKVTVKGAETETEKEVYDSEGFKRDDLDSTGSKARPGDKRWRRATEEKKPREGSARFTRTNKLLRTESESKVQAKHEATAVQSKTPDNSRETWGGSSSSEQSYQAQRTRKTTKPERNLDTQKKRLGAEGSSDSVRSGSLAGVASLTEDLPIESPERPLEDVLSSQFLSRTPEQSPNTVDKQTLSISENPEKTASKRTAVTITVKPVPAASDEETEKSMSQCQSEDKMDDKGGESGRGRIDQVESVGRNDHEENDCSEGDKSEDESAEKEAGEEDSSEEESVTVRNEKTEEESGKESETEEDMTGGRSGKEEQESGTEGKDSEGEEKEMESEDGEESDVGKDESKEEEEESEASVEEEEESNAGCEEDSEAGKAESEEEVGESGENEEGSETEKEEGEEEEEESEAGNEESGGEEEESEAGNEESEGEEEESEARNEESEGEEEESEAGMEESEEEEERSGEEEESEAEMEESGEEKEESEEEEEESEAGKEESGEEEEESGEEEESEAGMEESGEEKEESGEEEEESGEEEESEAGMEESGEEKEESGEEEEESEAGIEESGEEEEESGEEQEESEAGIEESGEEGVKSETGMEESGEPEEESGEEEKGIEREAVNEEDDGVETENDEEEGKENAGNEGVEESVQEYEDAEDKREEEEGGEDEDGKAEGDPKEKDKKENEEVATEEERLKKKGKGNEKTSFPSKPSSGKRRSGSQEPRQFWDDVLPQYLNLK</sequence>
<feature type="compositionally biased region" description="Acidic residues" evidence="22">
    <location>
        <begin position="1112"/>
        <end position="1203"/>
    </location>
</feature>
<feature type="compositionally biased region" description="Polar residues" evidence="22">
    <location>
        <begin position="546"/>
        <end position="557"/>
    </location>
</feature>
<evidence type="ECO:0000256" key="17">
    <source>
        <dbReference type="ARBA" id="ARBA00023288"/>
    </source>
</evidence>
<dbReference type="GO" id="GO:0005813">
    <property type="term" value="C:centrosome"/>
    <property type="evidence" value="ECO:0007669"/>
    <property type="project" value="UniProtKB-SubCell"/>
</dbReference>
<feature type="repeat" description="RCC1" evidence="21">
    <location>
        <begin position="210"/>
        <end position="262"/>
    </location>
</feature>
<evidence type="ECO:0000313" key="25">
    <source>
        <dbReference type="Proteomes" id="UP001205998"/>
    </source>
</evidence>
<proteinExistence type="predicted"/>
<keyword evidence="14" id="KW-0969">Cilium</keyword>
<feature type="compositionally biased region" description="Basic and acidic residues" evidence="22">
    <location>
        <begin position="731"/>
        <end position="745"/>
    </location>
</feature>
<feature type="repeat" description="RCC1" evidence="21">
    <location>
        <begin position="160"/>
        <end position="209"/>
    </location>
</feature>
<keyword evidence="15" id="KW-0206">Cytoskeleton</keyword>
<feature type="compositionally biased region" description="Acidic residues" evidence="22">
    <location>
        <begin position="1211"/>
        <end position="1224"/>
    </location>
</feature>
<keyword evidence="13" id="KW-0333">Golgi apparatus</keyword>
<keyword evidence="18" id="KW-0636">Prenylation</keyword>
<feature type="compositionally biased region" description="Basic and acidic residues" evidence="22">
    <location>
        <begin position="926"/>
        <end position="940"/>
    </location>
</feature>
<feature type="region of interest" description="Disordered" evidence="22">
    <location>
        <begin position="543"/>
        <end position="1351"/>
    </location>
</feature>
<feature type="non-terminal residue" evidence="24">
    <location>
        <position position="1351"/>
    </location>
</feature>
<feature type="compositionally biased region" description="Basic and acidic residues" evidence="22">
    <location>
        <begin position="654"/>
        <end position="673"/>
    </location>
</feature>
<keyword evidence="12" id="KW-0282">Flagellum</keyword>
<gene>
    <name evidence="24" type="ORF">C0J50_10397</name>
</gene>
<evidence type="ECO:0000256" key="8">
    <source>
        <dbReference type="ARBA" id="ARBA00022606"/>
    </source>
</evidence>
<evidence type="ECO:0000256" key="2">
    <source>
        <dbReference type="ARBA" id="ARBA00004300"/>
    </source>
</evidence>
<evidence type="ECO:0000256" key="1">
    <source>
        <dbReference type="ARBA" id="ARBA00004120"/>
    </source>
</evidence>
<dbReference type="Pfam" id="PF25390">
    <property type="entry name" value="WD40_RLD"/>
    <property type="match status" value="1"/>
</dbReference>
<dbReference type="PROSITE" id="PS00626">
    <property type="entry name" value="RCC1_2"/>
    <property type="match status" value="3"/>
</dbReference>
<keyword evidence="17" id="KW-0449">Lipoprotein</keyword>
<dbReference type="PANTHER" id="PTHR22872">
    <property type="entry name" value="BTK-BINDING PROTEIN-RELATED"/>
    <property type="match status" value="1"/>
</dbReference>
<keyword evidence="19" id="KW-0844">Vision</keyword>
<dbReference type="PANTHER" id="PTHR22872:SF9">
    <property type="entry name" value="X-LINKED RETINITIS PIGMENTOSA GTPASE REGULATOR"/>
    <property type="match status" value="1"/>
</dbReference>
<feature type="compositionally biased region" description="Basic and acidic residues" evidence="22">
    <location>
        <begin position="903"/>
        <end position="915"/>
    </location>
</feature>
<evidence type="ECO:0000259" key="23">
    <source>
        <dbReference type="Pfam" id="PF25390"/>
    </source>
</evidence>
<feature type="repeat" description="RCC1" evidence="21">
    <location>
        <begin position="55"/>
        <end position="106"/>
    </location>
</feature>
<dbReference type="GO" id="GO:0005929">
    <property type="term" value="C:cilium"/>
    <property type="evidence" value="ECO:0007669"/>
    <property type="project" value="UniProtKB-ARBA"/>
</dbReference>
<dbReference type="InterPro" id="IPR009091">
    <property type="entry name" value="RCC1/BLIP-II"/>
</dbReference>
<dbReference type="GO" id="GO:0005085">
    <property type="term" value="F:guanyl-nucleotide exchange factor activity"/>
    <property type="evidence" value="ECO:0007669"/>
    <property type="project" value="UniProtKB-KW"/>
</dbReference>
<dbReference type="SUPFAM" id="SSF50985">
    <property type="entry name" value="RCC1/BLIP-II"/>
    <property type="match status" value="1"/>
</dbReference>
<feature type="region of interest" description="Disordered" evidence="22">
    <location>
        <begin position="441"/>
        <end position="471"/>
    </location>
</feature>
<accession>A0AAD5FUN7</accession>
<dbReference type="Proteomes" id="UP001205998">
    <property type="component" value="Unassembled WGS sequence"/>
</dbReference>
<evidence type="ECO:0000256" key="19">
    <source>
        <dbReference type="ARBA" id="ARBA00023305"/>
    </source>
</evidence>
<dbReference type="InterPro" id="IPR058923">
    <property type="entry name" value="RCC1-like_dom"/>
</dbReference>
<feature type="compositionally biased region" description="Acidic residues" evidence="22">
    <location>
        <begin position="941"/>
        <end position="955"/>
    </location>
</feature>
<protein>
    <recommendedName>
        <fullName evidence="20">X-linked retinitis pigmentosa GTPase regulator</fullName>
    </recommendedName>
</protein>
<feature type="compositionally biased region" description="Acidic residues" evidence="22">
    <location>
        <begin position="963"/>
        <end position="987"/>
    </location>
</feature>
<feature type="compositionally biased region" description="Basic and acidic residues" evidence="22">
    <location>
        <begin position="1285"/>
        <end position="1316"/>
    </location>
</feature>
<dbReference type="GO" id="GO:0030030">
    <property type="term" value="P:cell projection organization"/>
    <property type="evidence" value="ECO:0007669"/>
    <property type="project" value="UniProtKB-KW"/>
</dbReference>
<feature type="compositionally biased region" description="Acidic residues" evidence="22">
    <location>
        <begin position="994"/>
        <end position="1050"/>
    </location>
</feature>
<evidence type="ECO:0000256" key="20">
    <source>
        <dbReference type="ARBA" id="ARBA00073293"/>
    </source>
</evidence>
<feature type="region of interest" description="Disordered" evidence="22">
    <location>
        <begin position="394"/>
        <end position="421"/>
    </location>
</feature>
<evidence type="ECO:0000256" key="9">
    <source>
        <dbReference type="ARBA" id="ARBA00022658"/>
    </source>
</evidence>
<dbReference type="PROSITE" id="PS50012">
    <property type="entry name" value="RCC1_3"/>
    <property type="match status" value="6"/>
</dbReference>
<keyword evidence="10" id="KW-0677">Repeat</keyword>
<feature type="compositionally biased region" description="Basic and acidic residues" evidence="22">
    <location>
        <begin position="568"/>
        <end position="581"/>
    </location>
</feature>
<evidence type="ECO:0000256" key="5">
    <source>
        <dbReference type="ARBA" id="ARBA00022481"/>
    </source>
</evidence>
<evidence type="ECO:0000256" key="18">
    <source>
        <dbReference type="ARBA" id="ARBA00023289"/>
    </source>
</evidence>
<evidence type="ECO:0000256" key="14">
    <source>
        <dbReference type="ARBA" id="ARBA00023069"/>
    </source>
</evidence>
<evidence type="ECO:0000256" key="22">
    <source>
        <dbReference type="SAM" id="MobiDB-lite"/>
    </source>
</evidence>
<feature type="repeat" description="RCC1" evidence="21">
    <location>
        <begin position="262"/>
        <end position="314"/>
    </location>
</feature>
<dbReference type="EMBL" id="MU532517">
    <property type="protein sequence ID" value="KAI5629860.1"/>
    <property type="molecule type" value="Genomic_DNA"/>
</dbReference>
<dbReference type="InterPro" id="IPR000408">
    <property type="entry name" value="Reg_chr_condens"/>
</dbReference>
<dbReference type="Pfam" id="PF00415">
    <property type="entry name" value="RCC1"/>
    <property type="match status" value="1"/>
</dbReference>
<evidence type="ECO:0000256" key="10">
    <source>
        <dbReference type="ARBA" id="ARBA00022737"/>
    </source>
</evidence>
<evidence type="ECO:0000256" key="15">
    <source>
        <dbReference type="ARBA" id="ARBA00023212"/>
    </source>
</evidence>
<dbReference type="GO" id="GO:0007601">
    <property type="term" value="P:visual perception"/>
    <property type="evidence" value="ECO:0007669"/>
    <property type="project" value="UniProtKB-KW"/>
</dbReference>
<organism evidence="24 25">
    <name type="scientific">Silurus asotus</name>
    <name type="common">Amur catfish</name>
    <name type="synonym">Parasilurus asotus</name>
    <dbReference type="NCBI Taxonomy" id="30991"/>
    <lineage>
        <taxon>Eukaryota</taxon>
        <taxon>Metazoa</taxon>
        <taxon>Chordata</taxon>
        <taxon>Craniata</taxon>
        <taxon>Vertebrata</taxon>
        <taxon>Euteleostomi</taxon>
        <taxon>Actinopterygii</taxon>
        <taxon>Neopterygii</taxon>
        <taxon>Teleostei</taxon>
        <taxon>Ostariophysi</taxon>
        <taxon>Siluriformes</taxon>
        <taxon>Siluridae</taxon>
        <taxon>Silurus</taxon>
    </lineage>
</organism>
<evidence type="ECO:0000256" key="12">
    <source>
        <dbReference type="ARBA" id="ARBA00022846"/>
    </source>
</evidence>
<keyword evidence="25" id="KW-1185">Reference proteome</keyword>
<feature type="compositionally biased region" description="Polar residues" evidence="22">
    <location>
        <begin position="441"/>
        <end position="468"/>
    </location>
</feature>
<feature type="compositionally biased region" description="Polar residues" evidence="22">
    <location>
        <begin position="781"/>
        <end position="806"/>
    </location>
</feature>
<feature type="compositionally biased region" description="Basic and acidic residues" evidence="22">
    <location>
        <begin position="1225"/>
        <end position="1234"/>
    </location>
</feature>
<feature type="compositionally biased region" description="Acidic residues" evidence="22">
    <location>
        <begin position="870"/>
        <end position="899"/>
    </location>
</feature>
<evidence type="ECO:0000313" key="24">
    <source>
        <dbReference type="EMBL" id="KAI5629860.1"/>
    </source>
</evidence>
<feature type="repeat" description="RCC1" evidence="21">
    <location>
        <begin position="315"/>
        <end position="368"/>
    </location>
</feature>
<feature type="compositionally biased region" description="Basic and acidic residues" evidence="22">
    <location>
        <begin position="683"/>
        <end position="697"/>
    </location>
</feature>
<dbReference type="InterPro" id="IPR051625">
    <property type="entry name" value="Signaling_Regulatory_Domain"/>
</dbReference>
<keyword evidence="8" id="KW-0716">Sensory transduction</keyword>
<name>A0AAD5FUN7_SILAS</name>
<evidence type="ECO:0000256" key="4">
    <source>
        <dbReference type="ARBA" id="ARBA00004611"/>
    </source>
</evidence>
<evidence type="ECO:0000256" key="11">
    <source>
        <dbReference type="ARBA" id="ARBA00022794"/>
    </source>
</evidence>
<evidence type="ECO:0000256" key="7">
    <source>
        <dbReference type="ARBA" id="ARBA00022553"/>
    </source>
</evidence>
<dbReference type="FunFam" id="2.130.10.30:FF:000013">
    <property type="entry name" value="Retinitis pigmentosa GTPase regulator isoform 1"/>
    <property type="match status" value="1"/>
</dbReference>
<keyword evidence="6" id="KW-0963">Cytoplasm</keyword>
<feature type="compositionally biased region" description="Basic and acidic residues" evidence="22">
    <location>
        <begin position="842"/>
        <end position="869"/>
    </location>
</feature>
<keyword evidence="9" id="KW-0344">Guanine-nucleotide releasing factor</keyword>
<feature type="compositionally biased region" description="Acidic residues" evidence="22">
    <location>
        <begin position="1235"/>
        <end position="1250"/>
    </location>
</feature>
<feature type="repeat" description="RCC1" evidence="21">
    <location>
        <begin position="107"/>
        <end position="159"/>
    </location>
</feature>
<feature type="compositionally biased region" description="Acidic residues" evidence="22">
    <location>
        <begin position="1258"/>
        <end position="1284"/>
    </location>
</feature>
<keyword evidence="5" id="KW-0488">Methylation</keyword>